<keyword evidence="8" id="KW-1185">Reference proteome</keyword>
<sequence length="475" mass="52583">MPVTHDSDVPQEPAATGITPLDEHRERNADEAAVREIVGQIQQTGVEFVYYQTVSLTGRVLGKVVPARHLHRNLERGVNMHRTAVADLQVTREGALLGGGTQAPEFTALPDLDTFAVLPWDRTVARFFCQVYEPEHLPEVGGRHLAHDARGNLKRVHAAFTERTGLHLRTGCEPEMSWLGEGLKVRVRPGSSPSYHADCLELMRPIYQRVIRYAQQLGFDMVEGDYEDPGQLELNWNFDHADRTADRLVTYRQICRQVARELGVTASFMPKPFTGMMGNGCHHNFSVWRGEENVLADPAVRELHLTETGRHVLGGVLAHAAGSMALMGPTVNSYKRYWDVGQFAPAQINWGMDNKTCTVRLSANGRLECKLPDASVNPYLSHAALIAAIQDGLDNGIDPGEPHSGDSTDASVSKFGPLPLTLGDALNAFAADEVVRSSMPEEMAELYLALKHDEWARFCGAVTDWERDMYTEALP</sequence>
<evidence type="ECO:0000256" key="3">
    <source>
        <dbReference type="PROSITE-ProRule" id="PRU01331"/>
    </source>
</evidence>
<accession>A0ABP7W885</accession>
<dbReference type="Gene3D" id="3.30.590.10">
    <property type="entry name" value="Glutamine synthetase/guanido kinase, catalytic domain"/>
    <property type="match status" value="1"/>
</dbReference>
<dbReference type="PROSITE" id="PS51987">
    <property type="entry name" value="GS_CATALYTIC"/>
    <property type="match status" value="1"/>
</dbReference>
<protein>
    <submittedName>
        <fullName evidence="7">Glutamine synthetase family protein</fullName>
    </submittedName>
</protein>
<evidence type="ECO:0000313" key="8">
    <source>
        <dbReference type="Proteomes" id="UP001500683"/>
    </source>
</evidence>
<dbReference type="InterPro" id="IPR008146">
    <property type="entry name" value="Gln_synth_cat_dom"/>
</dbReference>
<comment type="similarity">
    <text evidence="1 3 4">Belongs to the glutamine synthetase family.</text>
</comment>
<evidence type="ECO:0000313" key="7">
    <source>
        <dbReference type="EMBL" id="GAA4083395.1"/>
    </source>
</evidence>
<dbReference type="Gene3D" id="3.10.20.70">
    <property type="entry name" value="Glutamine synthetase, N-terminal domain"/>
    <property type="match status" value="1"/>
</dbReference>
<comment type="caution">
    <text evidence="7">The sequence shown here is derived from an EMBL/GenBank/DDBJ whole genome shotgun (WGS) entry which is preliminary data.</text>
</comment>
<proteinExistence type="inferred from homology"/>
<organism evidence="7 8">
    <name type="scientific">Actinomadura miaoliensis</name>
    <dbReference type="NCBI Taxonomy" id="430685"/>
    <lineage>
        <taxon>Bacteria</taxon>
        <taxon>Bacillati</taxon>
        <taxon>Actinomycetota</taxon>
        <taxon>Actinomycetes</taxon>
        <taxon>Streptosporangiales</taxon>
        <taxon>Thermomonosporaceae</taxon>
        <taxon>Actinomadura</taxon>
    </lineage>
</organism>
<evidence type="ECO:0000256" key="5">
    <source>
        <dbReference type="SAM" id="MobiDB-lite"/>
    </source>
</evidence>
<dbReference type="InterPro" id="IPR014746">
    <property type="entry name" value="Gln_synth/guanido_kin_cat_dom"/>
</dbReference>
<dbReference type="EMBL" id="BAAAZG010000036">
    <property type="protein sequence ID" value="GAA4083395.1"/>
    <property type="molecule type" value="Genomic_DNA"/>
</dbReference>
<name>A0ABP7W885_9ACTN</name>
<dbReference type="Pfam" id="PF00120">
    <property type="entry name" value="Gln-synt_C"/>
    <property type="match status" value="1"/>
</dbReference>
<dbReference type="PANTHER" id="PTHR43785:SF14">
    <property type="entry name" value="GLUTAMINE SYNTHETASE"/>
    <property type="match status" value="1"/>
</dbReference>
<evidence type="ECO:0000256" key="1">
    <source>
        <dbReference type="ARBA" id="ARBA00009897"/>
    </source>
</evidence>
<gene>
    <name evidence="7" type="ORF">GCM10022214_48760</name>
</gene>
<feature type="region of interest" description="Disordered" evidence="5">
    <location>
        <begin position="1"/>
        <end position="23"/>
    </location>
</feature>
<evidence type="ECO:0000256" key="2">
    <source>
        <dbReference type="ARBA" id="ARBA00022598"/>
    </source>
</evidence>
<dbReference type="InterPro" id="IPR036651">
    <property type="entry name" value="Gln_synt_N_sf"/>
</dbReference>
<evidence type="ECO:0000259" key="6">
    <source>
        <dbReference type="PROSITE" id="PS51987"/>
    </source>
</evidence>
<evidence type="ECO:0000256" key="4">
    <source>
        <dbReference type="RuleBase" id="RU000384"/>
    </source>
</evidence>
<feature type="domain" description="GS catalytic" evidence="6">
    <location>
        <begin position="149"/>
        <end position="475"/>
    </location>
</feature>
<dbReference type="RefSeq" id="WP_344951771.1">
    <property type="nucleotide sequence ID" value="NZ_BAAAZG010000036.1"/>
</dbReference>
<dbReference type="SMART" id="SM01230">
    <property type="entry name" value="Gln-synt_C"/>
    <property type="match status" value="1"/>
</dbReference>
<dbReference type="PANTHER" id="PTHR43785">
    <property type="entry name" value="GAMMA-GLUTAMYLPUTRESCINE SYNTHETASE"/>
    <property type="match status" value="1"/>
</dbReference>
<dbReference type="SUPFAM" id="SSF54368">
    <property type="entry name" value="Glutamine synthetase, N-terminal domain"/>
    <property type="match status" value="1"/>
</dbReference>
<dbReference type="SUPFAM" id="SSF55931">
    <property type="entry name" value="Glutamine synthetase/guanido kinase"/>
    <property type="match status" value="1"/>
</dbReference>
<keyword evidence="2" id="KW-0436">Ligase</keyword>
<dbReference type="Proteomes" id="UP001500683">
    <property type="component" value="Unassembled WGS sequence"/>
</dbReference>
<reference evidence="8" key="1">
    <citation type="journal article" date="2019" name="Int. J. Syst. Evol. Microbiol.">
        <title>The Global Catalogue of Microorganisms (GCM) 10K type strain sequencing project: providing services to taxonomists for standard genome sequencing and annotation.</title>
        <authorList>
            <consortium name="The Broad Institute Genomics Platform"/>
            <consortium name="The Broad Institute Genome Sequencing Center for Infectious Disease"/>
            <person name="Wu L."/>
            <person name="Ma J."/>
        </authorList>
    </citation>
    <scope>NUCLEOTIDE SEQUENCE [LARGE SCALE GENOMIC DNA]</scope>
    <source>
        <strain evidence="8">JCM 16702</strain>
    </source>
</reference>